<evidence type="ECO:0000313" key="2">
    <source>
        <dbReference type="EMBL" id="MFC4667955.1"/>
    </source>
</evidence>
<dbReference type="EMBL" id="JBHSGI010000002">
    <property type="protein sequence ID" value="MFC4667955.1"/>
    <property type="molecule type" value="Genomic_DNA"/>
</dbReference>
<organism evidence="2 3">
    <name type="scientific">Seohaeicola nanhaiensis</name>
    <dbReference type="NCBI Taxonomy" id="1387282"/>
    <lineage>
        <taxon>Bacteria</taxon>
        <taxon>Pseudomonadati</taxon>
        <taxon>Pseudomonadota</taxon>
        <taxon>Alphaproteobacteria</taxon>
        <taxon>Rhodobacterales</taxon>
        <taxon>Roseobacteraceae</taxon>
        <taxon>Seohaeicola</taxon>
    </lineage>
</organism>
<name>A0ABV9KDC1_9RHOB</name>
<reference evidence="3" key="1">
    <citation type="journal article" date="2019" name="Int. J. Syst. Evol. Microbiol.">
        <title>The Global Catalogue of Microorganisms (GCM) 10K type strain sequencing project: providing services to taxonomists for standard genome sequencing and annotation.</title>
        <authorList>
            <consortium name="The Broad Institute Genomics Platform"/>
            <consortium name="The Broad Institute Genome Sequencing Center for Infectious Disease"/>
            <person name="Wu L."/>
            <person name="Ma J."/>
        </authorList>
    </citation>
    <scope>NUCLEOTIDE SEQUENCE [LARGE SCALE GENOMIC DNA]</scope>
    <source>
        <strain evidence="3">CGMCC 4.7283</strain>
    </source>
</reference>
<evidence type="ECO:0000256" key="1">
    <source>
        <dbReference type="SAM" id="MobiDB-lite"/>
    </source>
</evidence>
<proteinExistence type="predicted"/>
<dbReference type="Pfam" id="PF12277">
    <property type="entry name" value="DUF3618"/>
    <property type="match status" value="1"/>
</dbReference>
<sequence>MTHHTDTQKIEADLERSRSKLGSTLDELQERVSVENLAKEALGMVRNNAAAYASSIDSAVRANPLALTLTGIGLAWLVFGNRKPTPSPRKTVINRWEDEGGRPAPAYADRADDVEDAHPWADKIDALRAKASKRLREIEREARSQAGDLRDYAADRAAVLSKFTEDMRSSLMEELDGLSDAAKVRIVKAREAAYAARLRVGQTARAGTVEAERMVNEHPMVAGGIALALGAAFAAALPRTRVEDRTFGAESDRLMSAAAAELRTERARLKKIAAGVADELETAAKKTADDAADKASEIAGNLRDRAESEAKNPSTPRKPEKIS</sequence>
<keyword evidence="3" id="KW-1185">Reference proteome</keyword>
<protein>
    <submittedName>
        <fullName evidence="2">DUF3618 domain-containing protein</fullName>
    </submittedName>
</protein>
<accession>A0ABV9KDC1</accession>
<feature type="compositionally biased region" description="Basic and acidic residues" evidence="1">
    <location>
        <begin position="283"/>
        <end position="310"/>
    </location>
</feature>
<gene>
    <name evidence="2" type="ORF">ACFO5X_05260</name>
</gene>
<evidence type="ECO:0000313" key="3">
    <source>
        <dbReference type="Proteomes" id="UP001595973"/>
    </source>
</evidence>
<dbReference type="RefSeq" id="WP_380716189.1">
    <property type="nucleotide sequence ID" value="NZ_JBHSGI010000002.1"/>
</dbReference>
<feature type="region of interest" description="Disordered" evidence="1">
    <location>
        <begin position="283"/>
        <end position="323"/>
    </location>
</feature>
<comment type="caution">
    <text evidence="2">The sequence shown here is derived from an EMBL/GenBank/DDBJ whole genome shotgun (WGS) entry which is preliminary data.</text>
</comment>
<dbReference type="Proteomes" id="UP001595973">
    <property type="component" value="Unassembled WGS sequence"/>
</dbReference>
<dbReference type="InterPro" id="IPR022062">
    <property type="entry name" value="DUF3618"/>
</dbReference>